<accession>A0A5B8RI65</accession>
<evidence type="ECO:0000313" key="1">
    <source>
        <dbReference type="EMBL" id="QEA07352.1"/>
    </source>
</evidence>
<reference evidence="1" key="1">
    <citation type="submission" date="2019-06" db="EMBL/GenBank/DDBJ databases">
        <authorList>
            <person name="Murdoch R.W."/>
            <person name="Fathepure B."/>
        </authorList>
    </citation>
    <scope>NUCLEOTIDE SEQUENCE</scope>
</reference>
<dbReference type="AlphaFoldDB" id="A0A5B8RI65"/>
<protein>
    <submittedName>
        <fullName evidence="1">Uncharacterized protein</fullName>
    </submittedName>
</protein>
<gene>
    <name evidence="1" type="ORF">KBTEX_03701</name>
</gene>
<dbReference type="EMBL" id="MN079233">
    <property type="protein sequence ID" value="QEA07352.1"/>
    <property type="molecule type" value="Genomic_DNA"/>
</dbReference>
<organism evidence="1">
    <name type="scientific">uncultured organism</name>
    <dbReference type="NCBI Taxonomy" id="155900"/>
    <lineage>
        <taxon>unclassified sequences</taxon>
        <taxon>environmental samples</taxon>
    </lineage>
</organism>
<name>A0A5B8RI65_9ZZZZ</name>
<sequence length="103" mass="11864">MTTTIDYENTPLAELDRMAIEESRRRQAEESAKSKTFRQLRRAKGLVDEHTGERLPFLVVVRACIAYAVNSMHVGNMVESRTVRRVAGYARAIQERQQRRTLA</sequence>
<proteinExistence type="predicted"/>